<accession>A0ABN8PQU1</accession>
<reference evidence="4 5" key="1">
    <citation type="submission" date="2022-05" db="EMBL/GenBank/DDBJ databases">
        <authorList>
            <consortium name="Genoscope - CEA"/>
            <person name="William W."/>
        </authorList>
    </citation>
    <scope>NUCLEOTIDE SEQUENCE [LARGE SCALE GENOMIC DNA]</scope>
</reference>
<dbReference type="Pfam" id="PF07707">
    <property type="entry name" value="BACK"/>
    <property type="match status" value="1"/>
</dbReference>
<dbReference type="SUPFAM" id="SSF54695">
    <property type="entry name" value="POZ domain"/>
    <property type="match status" value="1"/>
</dbReference>
<dbReference type="InterPro" id="IPR015915">
    <property type="entry name" value="Kelch-typ_b-propeller"/>
</dbReference>
<feature type="domain" description="BTB" evidence="3">
    <location>
        <begin position="47"/>
        <end position="114"/>
    </location>
</feature>
<dbReference type="SMART" id="SM00612">
    <property type="entry name" value="Kelch"/>
    <property type="match status" value="6"/>
</dbReference>
<dbReference type="Gene3D" id="2.120.10.80">
    <property type="entry name" value="Kelch-type beta propeller"/>
    <property type="match status" value="2"/>
</dbReference>
<dbReference type="Gene3D" id="1.25.40.420">
    <property type="match status" value="1"/>
</dbReference>
<sequence>MDFDRVLSNDICSPQLEDDTVKYDAGSKHGIKALMVMDDLRKRQQLCDVTICVGSKKIHAHRLVLASFSSYFQAMFTGGMMESREEMVTLKDVDCKTVELLIDFAYTGKLDISIDTVQSLLYTSSLLQLTAIQKACSDFLEHQLHPSNCLGIRSFADAHSCTGLLQASEKYIYEHFNDVVKNDEFLLLPRDELAALLTCEELNVDSEEDVYNALISWARQDVDERQSFLAELLGIIRLPSLSPHFLVDRVEKEELIRQDIACRNLLDEAKNFHMLPERRRKLGGQKSRPRRSTFGKLFSVCGMDSTGHPVRTVEQYDFHSRKVKNLCPLNTPRSGVGVAVLNGKLYAVGGHDGTRYLSSVECYDVTTKEWKFVASMNHARRYVAAAALGGLLYAVGGYDGISVLDSVEVYDPKLDQWKRVESMSNARRHVAVGVLENDENDGSGPGYLYAVGGHDGIIYLKTVERYNPVINEWTYVASMGARRGGVGVATVGGCLYATGGYDGTSNLSTSERYYPEEDRWAFVAPMSVCRSGHGVGVVNGCLYALGGHDGVSYRNKVEFFDPQVGEWTSVGQMGMCKAVAGVAVMKEH</sequence>
<dbReference type="CDD" id="cd18238">
    <property type="entry name" value="BTB_POZ_KLHL8"/>
    <property type="match status" value="1"/>
</dbReference>
<dbReference type="PROSITE" id="PS50097">
    <property type="entry name" value="BTB"/>
    <property type="match status" value="1"/>
</dbReference>
<evidence type="ECO:0000256" key="2">
    <source>
        <dbReference type="ARBA" id="ARBA00022737"/>
    </source>
</evidence>
<dbReference type="Pfam" id="PF00651">
    <property type="entry name" value="BTB"/>
    <property type="match status" value="1"/>
</dbReference>
<dbReference type="PANTHER" id="PTHR24412">
    <property type="entry name" value="KELCH PROTEIN"/>
    <property type="match status" value="1"/>
</dbReference>
<keyword evidence="5" id="KW-1185">Reference proteome</keyword>
<proteinExistence type="predicted"/>
<dbReference type="EMBL" id="CALNXK010000085">
    <property type="protein sequence ID" value="CAH3148959.1"/>
    <property type="molecule type" value="Genomic_DNA"/>
</dbReference>
<dbReference type="PANTHER" id="PTHR24412:SF419">
    <property type="entry name" value="KELCH-LIKE PROTEIN 20"/>
    <property type="match status" value="1"/>
</dbReference>
<dbReference type="SMART" id="SM00875">
    <property type="entry name" value="BACK"/>
    <property type="match status" value="1"/>
</dbReference>
<dbReference type="Pfam" id="PF01344">
    <property type="entry name" value="Kelch_1"/>
    <property type="match status" value="5"/>
</dbReference>
<evidence type="ECO:0000313" key="4">
    <source>
        <dbReference type="EMBL" id="CAH3148959.1"/>
    </source>
</evidence>
<protein>
    <recommendedName>
        <fullName evidence="3">BTB domain-containing protein</fullName>
    </recommendedName>
</protein>
<name>A0ABN8PQU1_9CNID</name>
<keyword evidence="2" id="KW-0677">Repeat</keyword>
<dbReference type="InterPro" id="IPR017096">
    <property type="entry name" value="BTB-kelch_protein"/>
</dbReference>
<dbReference type="InterPro" id="IPR000210">
    <property type="entry name" value="BTB/POZ_dom"/>
</dbReference>
<keyword evidence="1" id="KW-0880">Kelch repeat</keyword>
<dbReference type="InterPro" id="IPR006652">
    <property type="entry name" value="Kelch_1"/>
</dbReference>
<comment type="caution">
    <text evidence="4">The sequence shown here is derived from an EMBL/GenBank/DDBJ whole genome shotgun (WGS) entry which is preliminary data.</text>
</comment>
<organism evidence="4 5">
    <name type="scientific">Porites lobata</name>
    <dbReference type="NCBI Taxonomy" id="104759"/>
    <lineage>
        <taxon>Eukaryota</taxon>
        <taxon>Metazoa</taxon>
        <taxon>Cnidaria</taxon>
        <taxon>Anthozoa</taxon>
        <taxon>Hexacorallia</taxon>
        <taxon>Scleractinia</taxon>
        <taxon>Fungiina</taxon>
        <taxon>Poritidae</taxon>
        <taxon>Porites</taxon>
    </lineage>
</organism>
<dbReference type="SUPFAM" id="SSF117281">
    <property type="entry name" value="Kelch motif"/>
    <property type="match status" value="2"/>
</dbReference>
<evidence type="ECO:0000313" key="5">
    <source>
        <dbReference type="Proteomes" id="UP001159405"/>
    </source>
</evidence>
<dbReference type="Gene3D" id="3.30.710.10">
    <property type="entry name" value="Potassium Channel Kv1.1, Chain A"/>
    <property type="match status" value="1"/>
</dbReference>
<evidence type="ECO:0000259" key="3">
    <source>
        <dbReference type="PROSITE" id="PS50097"/>
    </source>
</evidence>
<dbReference type="InterPro" id="IPR011333">
    <property type="entry name" value="SKP1/BTB/POZ_sf"/>
</dbReference>
<gene>
    <name evidence="4" type="ORF">PLOB_00046900</name>
</gene>
<dbReference type="PIRSF" id="PIRSF037037">
    <property type="entry name" value="Kelch-like_protein_gigaxonin"/>
    <property type="match status" value="1"/>
</dbReference>
<dbReference type="SMART" id="SM00225">
    <property type="entry name" value="BTB"/>
    <property type="match status" value="1"/>
</dbReference>
<evidence type="ECO:0000256" key="1">
    <source>
        <dbReference type="ARBA" id="ARBA00022441"/>
    </source>
</evidence>
<dbReference type="InterPro" id="IPR011705">
    <property type="entry name" value="BACK"/>
</dbReference>
<dbReference type="Proteomes" id="UP001159405">
    <property type="component" value="Unassembled WGS sequence"/>
</dbReference>